<dbReference type="Proteomes" id="UP000295497">
    <property type="component" value="Chromosome"/>
</dbReference>
<dbReference type="InterPro" id="IPR040372">
    <property type="entry name" value="YaeB-like"/>
</dbReference>
<name>A0A4P2QHZ5_SORCE</name>
<sequence>MSGRFSVDILEPPRFPPWDMSTVAMEATSVGAQLRPVGVIRSALKSRGDAPRQGSEGAPDAWVEVHPWAAEALKGLVAGDEILLITWLHEARRDVLQVHPRSDTSNPLTGVFATRSPDRPNPLGLHPVFVRAIEGDRLRVGPIEAIDGTPVVDIKPVLK</sequence>
<accession>A0A4P2QHZ5</accession>
<dbReference type="SUPFAM" id="SSF118196">
    <property type="entry name" value="YaeB-like"/>
    <property type="match status" value="1"/>
</dbReference>
<dbReference type="PROSITE" id="PS51668">
    <property type="entry name" value="TSAA_2"/>
    <property type="match status" value="1"/>
</dbReference>
<dbReference type="AlphaFoldDB" id="A0A4P2QHZ5"/>
<dbReference type="Pfam" id="PF01980">
    <property type="entry name" value="TrmO_N"/>
    <property type="match status" value="1"/>
</dbReference>
<evidence type="ECO:0000313" key="5">
    <source>
        <dbReference type="Proteomes" id="UP000295497"/>
    </source>
</evidence>
<dbReference type="InterPro" id="IPR023370">
    <property type="entry name" value="TrmO-like_N"/>
</dbReference>
<dbReference type="Gene3D" id="2.40.30.70">
    <property type="entry name" value="YaeB-like"/>
    <property type="match status" value="1"/>
</dbReference>
<organism evidence="4 5">
    <name type="scientific">Sorangium cellulosum</name>
    <name type="common">Polyangium cellulosum</name>
    <dbReference type="NCBI Taxonomy" id="56"/>
    <lineage>
        <taxon>Bacteria</taxon>
        <taxon>Pseudomonadati</taxon>
        <taxon>Myxococcota</taxon>
        <taxon>Polyangia</taxon>
        <taxon>Polyangiales</taxon>
        <taxon>Polyangiaceae</taxon>
        <taxon>Sorangium</taxon>
    </lineage>
</organism>
<dbReference type="InterPro" id="IPR036413">
    <property type="entry name" value="YaeB-like_sf"/>
</dbReference>
<dbReference type="PROSITE" id="PS01318">
    <property type="entry name" value="TSAA_1"/>
    <property type="match status" value="1"/>
</dbReference>
<evidence type="ECO:0000256" key="2">
    <source>
        <dbReference type="ARBA" id="ARBA00033753"/>
    </source>
</evidence>
<proteinExistence type="inferred from homology"/>
<dbReference type="PANTHER" id="PTHR12818:SF0">
    <property type="entry name" value="TRNA (ADENINE(37)-N6)-METHYLTRANSFERASE"/>
    <property type="match status" value="1"/>
</dbReference>
<dbReference type="PANTHER" id="PTHR12818">
    <property type="entry name" value="TRNA (ADENINE(37)-N6)-METHYLTRANSFERASE"/>
    <property type="match status" value="1"/>
</dbReference>
<evidence type="ECO:0000256" key="1">
    <source>
        <dbReference type="ARBA" id="ARBA00022691"/>
    </source>
</evidence>
<dbReference type="InterPro" id="IPR036414">
    <property type="entry name" value="YaeB_N_sf"/>
</dbReference>
<dbReference type="NCBIfam" id="TIGR00104">
    <property type="entry name" value="tRNA_TsaA"/>
    <property type="match status" value="1"/>
</dbReference>
<protein>
    <recommendedName>
        <fullName evidence="3">TsaA-like domain-containing protein</fullName>
    </recommendedName>
</protein>
<dbReference type="EMBL" id="CP012672">
    <property type="protein sequence ID" value="AUX29529.1"/>
    <property type="molecule type" value="Genomic_DNA"/>
</dbReference>
<keyword evidence="1" id="KW-0949">S-adenosyl-L-methionine</keyword>
<dbReference type="InterPro" id="IPR023368">
    <property type="entry name" value="UPF0066_cons_site"/>
</dbReference>
<evidence type="ECO:0000259" key="3">
    <source>
        <dbReference type="PROSITE" id="PS51668"/>
    </source>
</evidence>
<dbReference type="CDD" id="cd09281">
    <property type="entry name" value="UPF0066"/>
    <property type="match status" value="1"/>
</dbReference>
<evidence type="ECO:0000313" key="4">
    <source>
        <dbReference type="EMBL" id="AUX29529.1"/>
    </source>
</evidence>
<feature type="domain" description="TsaA-like" evidence="3">
    <location>
        <begin position="34"/>
        <end position="159"/>
    </location>
</feature>
<reference evidence="4 5" key="1">
    <citation type="submission" date="2015-09" db="EMBL/GenBank/DDBJ databases">
        <title>Sorangium comparison.</title>
        <authorList>
            <person name="Zaburannyi N."/>
            <person name="Bunk B."/>
            <person name="Overmann J."/>
            <person name="Mueller R."/>
        </authorList>
    </citation>
    <scope>NUCLEOTIDE SEQUENCE [LARGE SCALE GENOMIC DNA]</scope>
    <source>
        <strain evidence="4 5">So ce836</strain>
    </source>
</reference>
<comment type="similarity">
    <text evidence="2">Belongs to the tRNA methyltransferase O family.</text>
</comment>
<gene>
    <name evidence="4" type="ORF">SOCE836_016190</name>
</gene>